<protein>
    <submittedName>
        <fullName evidence="1">Chromosome segregation ATPase</fullName>
    </submittedName>
</protein>
<dbReference type="Proteomes" id="UP000018040">
    <property type="component" value="Unassembled WGS sequence"/>
</dbReference>
<sequence>MGDVPSPCYALEESLLRRNLSLIAGVAKRLRAEIIVAFKAYALWRTFPIFRDFIHSSTASSVYEAQLGFEEMGALVHAFSPGYTEENFGVFQYYSGHIAFNSLSQLEQLHPQMQLRPGTGYGLRISPGYSVIEADP</sequence>
<proteinExistence type="predicted"/>
<dbReference type="Gene3D" id="3.20.20.10">
    <property type="entry name" value="Alanine racemase"/>
    <property type="match status" value="1"/>
</dbReference>
<comment type="caution">
    <text evidence="1">The sequence shown here is derived from an EMBL/GenBank/DDBJ whole genome shotgun (WGS) entry which is preliminary data.</text>
</comment>
<gene>
    <name evidence="1" type="ORF">GSB_153103</name>
</gene>
<dbReference type="InterPro" id="IPR029066">
    <property type="entry name" value="PLP-binding_barrel"/>
</dbReference>
<reference evidence="1 2" key="2">
    <citation type="journal article" date="2013" name="Genome Biol. Evol.">
        <title>Genome sequencing of Giardia lamblia genotypes A2 and B isolates (DH and GS) and comparative analysis with the genomes of genotypes A1 and E (WB and Pig).</title>
        <authorList>
            <person name="Adam R.D."/>
            <person name="Dahlstrom E.W."/>
            <person name="Martens C.A."/>
            <person name="Bruno D.P."/>
            <person name="Barbian K.D."/>
            <person name="Ricklefs S.M."/>
            <person name="Hernandez M.M."/>
            <person name="Narla N.P."/>
            <person name="Patel R.B."/>
            <person name="Porcella S.F."/>
            <person name="Nash T.E."/>
        </authorList>
    </citation>
    <scope>NUCLEOTIDE SEQUENCE [LARGE SCALE GENOMIC DNA]</scope>
    <source>
        <strain evidence="1 2">GS</strain>
    </source>
</reference>
<dbReference type="OrthoDB" id="10268090at2759"/>
<name>V6TR12_GIAIN</name>
<reference evidence="2" key="1">
    <citation type="submission" date="2012-02" db="EMBL/GenBank/DDBJ databases">
        <title>Genome sequencing of Giardia lamblia Genotypes A2 and B isolates (DH and GS) and comparative analysis with the genomes of Genotypes A1 and E (WB and Pig).</title>
        <authorList>
            <person name="Adam R."/>
            <person name="Dahlstrom E."/>
            <person name="Martens C."/>
            <person name="Bruno D."/>
            <person name="Barbian K."/>
            <person name="Porcella S.F."/>
            <person name="Nash T."/>
        </authorList>
    </citation>
    <scope>NUCLEOTIDE SEQUENCE</scope>
    <source>
        <strain evidence="2">GS</strain>
    </source>
</reference>
<accession>V6TR12</accession>
<dbReference type="EMBL" id="AHHH01000175">
    <property type="protein sequence ID" value="ESU40777.1"/>
    <property type="molecule type" value="Genomic_DNA"/>
</dbReference>
<evidence type="ECO:0000313" key="2">
    <source>
        <dbReference type="Proteomes" id="UP000018040"/>
    </source>
</evidence>
<organism evidence="1 2">
    <name type="scientific">Giardia intestinalis</name>
    <name type="common">Giardia lamblia</name>
    <dbReference type="NCBI Taxonomy" id="5741"/>
    <lineage>
        <taxon>Eukaryota</taxon>
        <taxon>Metamonada</taxon>
        <taxon>Diplomonadida</taxon>
        <taxon>Hexamitidae</taxon>
        <taxon>Giardiinae</taxon>
        <taxon>Giardia</taxon>
    </lineage>
</organism>
<dbReference type="SUPFAM" id="SSF51419">
    <property type="entry name" value="PLP-binding barrel"/>
    <property type="match status" value="1"/>
</dbReference>
<evidence type="ECO:0000313" key="1">
    <source>
        <dbReference type="EMBL" id="ESU40777.1"/>
    </source>
</evidence>
<dbReference type="AlphaFoldDB" id="V6TR12"/>